<sequence length="70" mass="7593">MRVSEASMYVGAVDILLRNLQEEAAKRRRLNVLEHVLFVPEVVVAVANAIACVLSVEFDGGSAGILIRRG</sequence>
<gene>
    <name evidence="2" type="ORF">K458DRAFT_84338</name>
</gene>
<name>A0A6G1ISV8_9PLEO</name>
<dbReference type="Proteomes" id="UP000799291">
    <property type="component" value="Unassembled WGS sequence"/>
</dbReference>
<organism evidence="2 3">
    <name type="scientific">Lentithecium fluviatile CBS 122367</name>
    <dbReference type="NCBI Taxonomy" id="1168545"/>
    <lineage>
        <taxon>Eukaryota</taxon>
        <taxon>Fungi</taxon>
        <taxon>Dikarya</taxon>
        <taxon>Ascomycota</taxon>
        <taxon>Pezizomycotina</taxon>
        <taxon>Dothideomycetes</taxon>
        <taxon>Pleosporomycetidae</taxon>
        <taxon>Pleosporales</taxon>
        <taxon>Massarineae</taxon>
        <taxon>Lentitheciaceae</taxon>
        <taxon>Lentithecium</taxon>
    </lineage>
</organism>
<evidence type="ECO:0000313" key="2">
    <source>
        <dbReference type="EMBL" id="KAF2680959.1"/>
    </source>
</evidence>
<evidence type="ECO:0000313" key="3">
    <source>
        <dbReference type="Proteomes" id="UP000799291"/>
    </source>
</evidence>
<evidence type="ECO:0000256" key="1">
    <source>
        <dbReference type="SAM" id="Phobius"/>
    </source>
</evidence>
<feature type="transmembrane region" description="Helical" evidence="1">
    <location>
        <begin position="36"/>
        <end position="56"/>
    </location>
</feature>
<dbReference type="AlphaFoldDB" id="A0A6G1ISV8"/>
<proteinExistence type="predicted"/>
<keyword evidence="3" id="KW-1185">Reference proteome</keyword>
<keyword evidence="1" id="KW-0812">Transmembrane</keyword>
<dbReference type="EMBL" id="MU005593">
    <property type="protein sequence ID" value="KAF2680959.1"/>
    <property type="molecule type" value="Genomic_DNA"/>
</dbReference>
<keyword evidence="1" id="KW-0472">Membrane</keyword>
<protein>
    <submittedName>
        <fullName evidence="2">Uncharacterized protein</fullName>
    </submittedName>
</protein>
<keyword evidence="1" id="KW-1133">Transmembrane helix</keyword>
<accession>A0A6G1ISV8</accession>
<reference evidence="2" key="1">
    <citation type="journal article" date="2020" name="Stud. Mycol.">
        <title>101 Dothideomycetes genomes: a test case for predicting lifestyles and emergence of pathogens.</title>
        <authorList>
            <person name="Haridas S."/>
            <person name="Albert R."/>
            <person name="Binder M."/>
            <person name="Bloem J."/>
            <person name="Labutti K."/>
            <person name="Salamov A."/>
            <person name="Andreopoulos B."/>
            <person name="Baker S."/>
            <person name="Barry K."/>
            <person name="Bills G."/>
            <person name="Bluhm B."/>
            <person name="Cannon C."/>
            <person name="Castanera R."/>
            <person name="Culley D."/>
            <person name="Daum C."/>
            <person name="Ezra D."/>
            <person name="Gonzalez J."/>
            <person name="Henrissat B."/>
            <person name="Kuo A."/>
            <person name="Liang C."/>
            <person name="Lipzen A."/>
            <person name="Lutzoni F."/>
            <person name="Magnuson J."/>
            <person name="Mondo S."/>
            <person name="Nolan M."/>
            <person name="Ohm R."/>
            <person name="Pangilinan J."/>
            <person name="Park H.-J."/>
            <person name="Ramirez L."/>
            <person name="Alfaro M."/>
            <person name="Sun H."/>
            <person name="Tritt A."/>
            <person name="Yoshinaga Y."/>
            <person name="Zwiers L.-H."/>
            <person name="Turgeon B."/>
            <person name="Goodwin S."/>
            <person name="Spatafora J."/>
            <person name="Crous P."/>
            <person name="Grigoriev I."/>
        </authorList>
    </citation>
    <scope>NUCLEOTIDE SEQUENCE</scope>
    <source>
        <strain evidence="2">CBS 122367</strain>
    </source>
</reference>